<dbReference type="AlphaFoldDB" id="A0A812PFA3"/>
<dbReference type="Proteomes" id="UP000604046">
    <property type="component" value="Unassembled WGS sequence"/>
</dbReference>
<gene>
    <name evidence="1" type="ORF">SNAT2548_LOCUS18341</name>
</gene>
<name>A0A812PFA3_9DINO</name>
<organism evidence="1 2">
    <name type="scientific">Symbiodinium natans</name>
    <dbReference type="NCBI Taxonomy" id="878477"/>
    <lineage>
        <taxon>Eukaryota</taxon>
        <taxon>Sar</taxon>
        <taxon>Alveolata</taxon>
        <taxon>Dinophyceae</taxon>
        <taxon>Suessiales</taxon>
        <taxon>Symbiodiniaceae</taxon>
        <taxon>Symbiodinium</taxon>
    </lineage>
</organism>
<sequence>MSRAPLRSVVLVPFLVVTSLRAFCGLRLWPRVPVPVRQAVSLSAFSKEELLSAAPEERLKSIYGLDEGGFESVANEITLAFYSGKKIPLWLTQSVWAAAKDADISATGAFIWKCIMEFKKAGSFRTGTAVDFSSDLDLNVVTKENITRAQRNAFKESLASCLAQDTEGQDWQVEHMGKKCITLEARDGSGYVDIAFMNTAFESGIVDRGDNVDFFSESPTSQQAVKMTKLAFFNARGLCGFHLENLARKLSSDLSALELFKKMLEEVQESGASLEEVIQEAVAEAEEDQAGRQTQLQAQVQRMQEVIRKSGS</sequence>
<reference evidence="1" key="1">
    <citation type="submission" date="2021-02" db="EMBL/GenBank/DDBJ databases">
        <authorList>
            <person name="Dougan E. K."/>
            <person name="Rhodes N."/>
            <person name="Thang M."/>
            <person name="Chan C."/>
        </authorList>
    </citation>
    <scope>NUCLEOTIDE SEQUENCE</scope>
</reference>
<evidence type="ECO:0000313" key="2">
    <source>
        <dbReference type="Proteomes" id="UP000604046"/>
    </source>
</evidence>
<comment type="caution">
    <text evidence="1">The sequence shown here is derived from an EMBL/GenBank/DDBJ whole genome shotgun (WGS) entry which is preliminary data.</text>
</comment>
<keyword evidence="2" id="KW-1185">Reference proteome</keyword>
<protein>
    <submittedName>
        <fullName evidence="1">Uncharacterized protein</fullName>
    </submittedName>
</protein>
<proteinExistence type="predicted"/>
<dbReference type="EMBL" id="CAJNDS010002143">
    <property type="protein sequence ID" value="CAE7349094.1"/>
    <property type="molecule type" value="Genomic_DNA"/>
</dbReference>
<accession>A0A812PFA3</accession>
<evidence type="ECO:0000313" key="1">
    <source>
        <dbReference type="EMBL" id="CAE7349094.1"/>
    </source>
</evidence>
<dbReference type="OrthoDB" id="437691at2759"/>